<name>A0A242WAH4_BACTU</name>
<keyword evidence="1" id="KW-0472">Membrane</keyword>
<evidence type="ECO:0000256" key="1">
    <source>
        <dbReference type="SAM" id="Phobius"/>
    </source>
</evidence>
<dbReference type="PANTHER" id="PTHR41282:SF1">
    <property type="entry name" value="CONSERVED TRANSMEMBRANE PROTEIN-RELATED"/>
    <property type="match status" value="1"/>
</dbReference>
<evidence type="ECO:0008006" key="4">
    <source>
        <dbReference type="Google" id="ProtNLM"/>
    </source>
</evidence>
<feature type="transmembrane region" description="Helical" evidence="1">
    <location>
        <begin position="49"/>
        <end position="67"/>
    </location>
</feature>
<proteinExistence type="predicted"/>
<dbReference type="PANTHER" id="PTHR41282">
    <property type="entry name" value="CONSERVED TRANSMEMBRANE PROTEIN-RELATED"/>
    <property type="match status" value="1"/>
</dbReference>
<dbReference type="InterPro" id="IPR010539">
    <property type="entry name" value="BaxI_1-like"/>
</dbReference>
<dbReference type="RefSeq" id="WP_003290892.1">
    <property type="nucleotide sequence ID" value="NZ_NFCF01000063.1"/>
</dbReference>
<feature type="transmembrane region" description="Helical" evidence="1">
    <location>
        <begin position="137"/>
        <end position="159"/>
    </location>
</feature>
<sequence length="241" mass="27198">MFRSNAIYNSFAFDSCMTIKSTIIKTCFLLTLLLGTATCISTYFPMLSMNIELLICLVIIGVIIILITNFYPKFSIVSAPSISIIQGILVGAISLRYALISWDFIFTAVVGTCAIVFSVSFLYITKIIKVSHKLISIISTLTSGVLIFYMLIWVLKLFGVSLPYLHEANPLTLVFTLVIVLVATLTLLADFRYIEYMAEHNLAKHMEWYAALSLLVTIVWLYVELLRLSRIVYLILIGRQH</sequence>
<organism evidence="2 3">
    <name type="scientific">Bacillus thuringiensis serovar mexicanensis</name>
    <dbReference type="NCBI Taxonomy" id="180868"/>
    <lineage>
        <taxon>Bacteria</taxon>
        <taxon>Bacillati</taxon>
        <taxon>Bacillota</taxon>
        <taxon>Bacilli</taxon>
        <taxon>Bacillales</taxon>
        <taxon>Bacillaceae</taxon>
        <taxon>Bacillus</taxon>
        <taxon>Bacillus cereus group</taxon>
    </lineage>
</organism>
<accession>A0A242WAH4</accession>
<comment type="caution">
    <text evidence="2">The sequence shown here is derived from an EMBL/GenBank/DDBJ whole genome shotgun (WGS) entry which is preliminary data.</text>
</comment>
<protein>
    <recommendedName>
        <fullName evidence="4">Bax inhibitor-1/YccA family protein</fullName>
    </recommendedName>
</protein>
<feature type="transmembrane region" description="Helical" evidence="1">
    <location>
        <begin position="206"/>
        <end position="223"/>
    </location>
</feature>
<dbReference type="AlphaFoldDB" id="A0A242WAH4"/>
<keyword evidence="1" id="KW-0812">Transmembrane</keyword>
<evidence type="ECO:0000313" key="2">
    <source>
        <dbReference type="EMBL" id="OTW50966.1"/>
    </source>
</evidence>
<feature type="transmembrane region" description="Helical" evidence="1">
    <location>
        <begin position="171"/>
        <end position="194"/>
    </location>
</feature>
<feature type="transmembrane region" description="Helical" evidence="1">
    <location>
        <begin position="104"/>
        <end position="125"/>
    </location>
</feature>
<dbReference type="EMBL" id="NFCF01000063">
    <property type="protein sequence ID" value="OTW50966.1"/>
    <property type="molecule type" value="Genomic_DNA"/>
</dbReference>
<gene>
    <name evidence="2" type="ORF">BK699_10135</name>
</gene>
<dbReference type="Pfam" id="PF12811">
    <property type="entry name" value="BaxI_1"/>
    <property type="match status" value="1"/>
</dbReference>
<dbReference type="Proteomes" id="UP000195152">
    <property type="component" value="Unassembled WGS sequence"/>
</dbReference>
<keyword evidence="1" id="KW-1133">Transmembrane helix</keyword>
<evidence type="ECO:0000313" key="3">
    <source>
        <dbReference type="Proteomes" id="UP000195152"/>
    </source>
</evidence>
<reference evidence="2 3" key="1">
    <citation type="submission" date="2016-10" db="EMBL/GenBank/DDBJ databases">
        <title>Comparative genomics of Bacillus thuringiensis reveals a path to pathogens against multiple invertebrate hosts.</title>
        <authorList>
            <person name="Zheng J."/>
            <person name="Gao Q."/>
            <person name="Liu H."/>
            <person name="Peng D."/>
            <person name="Ruan L."/>
            <person name="Sun M."/>
        </authorList>
    </citation>
    <scope>NUCLEOTIDE SEQUENCE [LARGE SCALE GENOMIC DNA]</scope>
    <source>
        <strain evidence="2">BGSC 4AC1</strain>
    </source>
</reference>
<feature type="transmembrane region" description="Helical" evidence="1">
    <location>
        <begin position="74"/>
        <end position="98"/>
    </location>
</feature>